<proteinExistence type="predicted"/>
<accession>A0A8R1UYW0</accession>
<reference evidence="3" key="2">
    <citation type="submission" date="2022-06" db="UniProtKB">
        <authorList>
            <consortium name="EnsemblMetazoa"/>
        </authorList>
    </citation>
    <scope>IDENTIFICATION</scope>
    <source>
        <strain evidence="3">PS312</strain>
    </source>
</reference>
<organism evidence="3 4">
    <name type="scientific">Pristionchus pacificus</name>
    <name type="common">Parasitic nematode worm</name>
    <dbReference type="NCBI Taxonomy" id="54126"/>
    <lineage>
        <taxon>Eukaryota</taxon>
        <taxon>Metazoa</taxon>
        <taxon>Ecdysozoa</taxon>
        <taxon>Nematoda</taxon>
        <taxon>Chromadorea</taxon>
        <taxon>Rhabditida</taxon>
        <taxon>Rhabditina</taxon>
        <taxon>Diplogasteromorpha</taxon>
        <taxon>Diplogasteroidea</taxon>
        <taxon>Neodiplogasteridae</taxon>
        <taxon>Pristionchus</taxon>
    </lineage>
</organism>
<evidence type="ECO:0000256" key="2">
    <source>
        <dbReference type="SAM" id="SignalP"/>
    </source>
</evidence>
<dbReference type="EnsemblMetazoa" id="PPA42268.1">
    <property type="protein sequence ID" value="PPA42268.1"/>
    <property type="gene ID" value="WBGene00280637"/>
</dbReference>
<dbReference type="PROSITE" id="PS50948">
    <property type="entry name" value="PAN"/>
    <property type="match status" value="1"/>
</dbReference>
<dbReference type="SUPFAM" id="SSF57414">
    <property type="entry name" value="Hairpin loop containing domain-like"/>
    <property type="match status" value="1"/>
</dbReference>
<evidence type="ECO:0000313" key="4">
    <source>
        <dbReference type="Proteomes" id="UP000005239"/>
    </source>
</evidence>
<keyword evidence="2" id="KW-0732">Signal</keyword>
<dbReference type="InterPro" id="IPR003609">
    <property type="entry name" value="Pan_app"/>
</dbReference>
<feature type="chain" id="PRO_5044226604" evidence="2">
    <location>
        <begin position="30"/>
        <end position="563"/>
    </location>
</feature>
<sequence>MRNLLLITIYKIGVVQMIVLLPGIDQAEPEPQCFTLVGQSERRDAIGVSLTASLSDCKALCADKTQCEACTYNSSSGKCVLLGAKAALPLGTCSTQYIAYEKRDCSSTTFTSTASTTSTQGLRYHSRFRARKKSLKKSNDSSSSAPNDRCIAQSFPELTANKYDAWPCPLRNVNGSDGPLLVVRALTESGEWITVENLPMSFRNGSIRMLQKSSVGGRSRYVNVTSFVCATVDAAKCPCAQPLPPVTHPDARYSDGFDLATVDGNDAYVTCDDGVYIRYGLTRFIGNSLCEACTYNSSSGKCVLLGARSTVPPCACAKAYLTYEKGPCSSSTSGPSGGTAGSSTSTTTPTKLITTTFSTSTAVTTAATTNSSPHSTTTTTTSTTTTTPASTTTTRYDPCISQAFPDLTLNTTAGTTPCPVRNPDGRDGPLLVVRAVMADGRTVTLPNMPMGDMDGGMRLLLTKVVMSNRQYVRASSFVCAAAQTSSACPCAPIPKMTQSYVNCTSTPTFGAVPCAKTFWWNDGNGAGLGPGTTMHLTCSDGVYIKYLSPNFYASPLDNACCEG</sequence>
<dbReference type="Gene3D" id="3.50.4.10">
    <property type="entry name" value="Hepatocyte Growth Factor"/>
    <property type="match status" value="1"/>
</dbReference>
<dbReference type="AlphaFoldDB" id="A0A2A6D2U8"/>
<evidence type="ECO:0000256" key="1">
    <source>
        <dbReference type="SAM" id="MobiDB-lite"/>
    </source>
</evidence>
<reference evidence="4" key="1">
    <citation type="journal article" date="2008" name="Nat. Genet.">
        <title>The Pristionchus pacificus genome provides a unique perspective on nematode lifestyle and parasitism.</title>
        <authorList>
            <person name="Dieterich C."/>
            <person name="Clifton S.W."/>
            <person name="Schuster L.N."/>
            <person name="Chinwalla A."/>
            <person name="Delehaunty K."/>
            <person name="Dinkelacker I."/>
            <person name="Fulton L."/>
            <person name="Fulton R."/>
            <person name="Godfrey J."/>
            <person name="Minx P."/>
            <person name="Mitreva M."/>
            <person name="Roeseler W."/>
            <person name="Tian H."/>
            <person name="Witte H."/>
            <person name="Yang S.P."/>
            <person name="Wilson R.K."/>
            <person name="Sommer R.J."/>
        </authorList>
    </citation>
    <scope>NUCLEOTIDE SEQUENCE [LARGE SCALE GENOMIC DNA]</scope>
    <source>
        <strain evidence="4">PS312</strain>
    </source>
</reference>
<protein>
    <submittedName>
        <fullName evidence="3">Apple domain-containing protein</fullName>
    </submittedName>
</protein>
<feature type="signal peptide" evidence="2">
    <location>
        <begin position="1"/>
        <end position="29"/>
    </location>
</feature>
<accession>A0A2A6D2U8</accession>
<feature type="region of interest" description="Disordered" evidence="1">
    <location>
        <begin position="363"/>
        <end position="392"/>
    </location>
</feature>
<dbReference type="Proteomes" id="UP000005239">
    <property type="component" value="Unassembled WGS sequence"/>
</dbReference>
<dbReference type="Pfam" id="PF00024">
    <property type="entry name" value="PAN_1"/>
    <property type="match status" value="1"/>
</dbReference>
<feature type="region of interest" description="Disordered" evidence="1">
    <location>
        <begin position="326"/>
        <end position="351"/>
    </location>
</feature>
<evidence type="ECO:0000313" key="3">
    <source>
        <dbReference type="EnsemblMetazoa" id="PPA42268.1"/>
    </source>
</evidence>
<name>A0A2A6D2U8_PRIPA</name>
<gene>
    <name evidence="3" type="primary">WBGene00280637</name>
</gene>
<keyword evidence="4" id="KW-1185">Reference proteome</keyword>
<feature type="compositionally biased region" description="Low complexity" evidence="1">
    <location>
        <begin position="341"/>
        <end position="351"/>
    </location>
</feature>